<dbReference type="SUPFAM" id="SSF54523">
    <property type="entry name" value="Pili subunits"/>
    <property type="match status" value="1"/>
</dbReference>
<dbReference type="AlphaFoldDB" id="A0A1U7CRI8"/>
<dbReference type="PANTHER" id="PTHR30093">
    <property type="entry name" value="GENERAL SECRETION PATHWAY PROTEIN G"/>
    <property type="match status" value="1"/>
</dbReference>
<sequence length="333" mass="35223">MIRLRRRPAGFTLIELLVVIAIIAVLIALLLPAVQSAREAARRVQCVNNIKQLGIAVHNFHDVNGQMPSSVRPAGLTTLPRIAGLLTMLNYMEQAQIYNAVNIGITWGDPANTTAVQTRIATLICPSSPADPSRLDGIPEVEPYSPTWAPNVAAITDYSPIVGIDSRLSAFGVFPVGTTPPLTLIVKNVKTTLATATDGLSNTIVFVESAGRPFVYRKGGKQFGAVPDHRLNSGGWSRPASDVTLNGSTADGSYFPGPVVINAANGEDVYGQPFPHPYYGTEGTGGIFAFHPGGANVLLGDGSVRFVKESVALQTFAALVTRSGGEVISADQY</sequence>
<feature type="domain" description="DUF1559" evidence="1">
    <location>
        <begin position="35"/>
        <end position="313"/>
    </location>
</feature>
<dbReference type="NCBIfam" id="TIGR02532">
    <property type="entry name" value="IV_pilin_GFxxxE"/>
    <property type="match status" value="1"/>
</dbReference>
<dbReference type="NCBIfam" id="TIGR04294">
    <property type="entry name" value="pre_pil_HX9DG"/>
    <property type="match status" value="1"/>
</dbReference>
<dbReference type="InterPro" id="IPR045584">
    <property type="entry name" value="Pilin-like"/>
</dbReference>
<name>A0A1U7CRI8_9BACT</name>
<organism evidence="2 3">
    <name type="scientific">Paludisphaera borealis</name>
    <dbReference type="NCBI Taxonomy" id="1387353"/>
    <lineage>
        <taxon>Bacteria</taxon>
        <taxon>Pseudomonadati</taxon>
        <taxon>Planctomycetota</taxon>
        <taxon>Planctomycetia</taxon>
        <taxon>Isosphaerales</taxon>
        <taxon>Isosphaeraceae</taxon>
        <taxon>Paludisphaera</taxon>
    </lineage>
</organism>
<gene>
    <name evidence="2" type="primary">pilE_2</name>
    <name evidence="2" type="ORF">BSF38_03024</name>
</gene>
<evidence type="ECO:0000259" key="1">
    <source>
        <dbReference type="Pfam" id="PF07596"/>
    </source>
</evidence>
<dbReference type="RefSeq" id="WP_076346916.1">
    <property type="nucleotide sequence ID" value="NZ_CP019082.1"/>
</dbReference>
<dbReference type="InterPro" id="IPR027558">
    <property type="entry name" value="Pre_pil_HX9DG_C"/>
</dbReference>
<dbReference type="Pfam" id="PF07963">
    <property type="entry name" value="N_methyl"/>
    <property type="match status" value="1"/>
</dbReference>
<dbReference type="Gene3D" id="3.30.700.10">
    <property type="entry name" value="Glycoprotein, Type 4 Pilin"/>
    <property type="match status" value="1"/>
</dbReference>
<dbReference type="OrthoDB" id="261883at2"/>
<accession>A0A1U7CRI8</accession>
<dbReference type="Pfam" id="PF07596">
    <property type="entry name" value="SBP_bac_10"/>
    <property type="match status" value="1"/>
</dbReference>
<dbReference type="EMBL" id="CP019082">
    <property type="protein sequence ID" value="APW61509.1"/>
    <property type="molecule type" value="Genomic_DNA"/>
</dbReference>
<evidence type="ECO:0000313" key="2">
    <source>
        <dbReference type="EMBL" id="APW61509.1"/>
    </source>
</evidence>
<reference evidence="3" key="1">
    <citation type="submission" date="2016-12" db="EMBL/GenBank/DDBJ databases">
        <title>Comparative genomics of four Isosphaeraceae planctomycetes: a common pool of plasmids and glycoside hydrolase genes.</title>
        <authorList>
            <person name="Ivanova A."/>
        </authorList>
    </citation>
    <scope>NUCLEOTIDE SEQUENCE [LARGE SCALE GENOMIC DNA]</scope>
    <source>
        <strain evidence="3">PX4</strain>
    </source>
</reference>
<dbReference type="InterPro" id="IPR011453">
    <property type="entry name" value="DUF1559"/>
</dbReference>
<dbReference type="PANTHER" id="PTHR30093:SF2">
    <property type="entry name" value="TYPE II SECRETION SYSTEM PROTEIN H"/>
    <property type="match status" value="1"/>
</dbReference>
<dbReference type="PROSITE" id="PS00409">
    <property type="entry name" value="PROKAR_NTER_METHYL"/>
    <property type="match status" value="1"/>
</dbReference>
<dbReference type="InterPro" id="IPR012902">
    <property type="entry name" value="N_methyl_site"/>
</dbReference>
<dbReference type="Proteomes" id="UP000186309">
    <property type="component" value="Chromosome"/>
</dbReference>
<dbReference type="STRING" id="1387353.BSF38_03024"/>
<evidence type="ECO:0000313" key="3">
    <source>
        <dbReference type="Proteomes" id="UP000186309"/>
    </source>
</evidence>
<protein>
    <submittedName>
        <fullName evidence="2">Fimbrial protein</fullName>
    </submittedName>
</protein>
<dbReference type="KEGG" id="pbor:BSF38_03024"/>
<proteinExistence type="predicted"/>
<keyword evidence="3" id="KW-1185">Reference proteome</keyword>